<feature type="domain" description="Porin" evidence="13">
    <location>
        <begin position="34"/>
        <end position="366"/>
    </location>
</feature>
<dbReference type="Proteomes" id="UP000234341">
    <property type="component" value="Unassembled WGS sequence"/>
</dbReference>
<dbReference type="CDD" id="cd00342">
    <property type="entry name" value="gram_neg_porins"/>
    <property type="match status" value="1"/>
</dbReference>
<dbReference type="PRINTS" id="PR00184">
    <property type="entry name" value="NEISSPPORIN"/>
</dbReference>
<keyword evidence="6 12" id="KW-0732">Signal</keyword>
<feature type="signal peptide" evidence="12">
    <location>
        <begin position="1"/>
        <end position="43"/>
    </location>
</feature>
<comment type="caution">
    <text evidence="14">The sequence shown here is derived from an EMBL/GenBank/DDBJ whole genome shotgun (WGS) entry which is preliminary data.</text>
</comment>
<dbReference type="GO" id="GO:0015288">
    <property type="term" value="F:porin activity"/>
    <property type="evidence" value="ECO:0007669"/>
    <property type="project" value="UniProtKB-KW"/>
</dbReference>
<evidence type="ECO:0000256" key="10">
    <source>
        <dbReference type="ARBA" id="ARBA00023237"/>
    </source>
</evidence>
<evidence type="ECO:0000256" key="4">
    <source>
        <dbReference type="ARBA" id="ARBA00022452"/>
    </source>
</evidence>
<dbReference type="InterPro" id="IPR002299">
    <property type="entry name" value="Porin_Neis"/>
</dbReference>
<dbReference type="InterPro" id="IPR050298">
    <property type="entry name" value="Gram-neg_bact_OMP"/>
</dbReference>
<dbReference type="OrthoDB" id="8679056at2"/>
<keyword evidence="10" id="KW-0998">Cell outer membrane</keyword>
<reference evidence="14 15" key="1">
    <citation type="submission" date="2017-12" db="EMBL/GenBank/DDBJ databases">
        <title>Genome sequence of the active heterotrophic nitrifier-denitrifier, Cupriavidus pauculus UM1.</title>
        <authorList>
            <person name="Putonti C."/>
            <person name="Castignetti D."/>
        </authorList>
    </citation>
    <scope>NUCLEOTIDE SEQUENCE [LARGE SCALE GENOMIC DNA]</scope>
    <source>
        <strain evidence="14 15">UM1</strain>
    </source>
</reference>
<dbReference type="InterPro" id="IPR033900">
    <property type="entry name" value="Gram_neg_porin_domain"/>
</dbReference>
<dbReference type="GO" id="GO:0006811">
    <property type="term" value="P:monoatomic ion transport"/>
    <property type="evidence" value="ECO:0007669"/>
    <property type="project" value="UniProtKB-KW"/>
</dbReference>
<sequence length="398" mass="42243">MARRRASRRATIIHITKQRRQRMKQGIAACICGAALVATPAWAQVGQSPQNVPQPTSITLYGLVDVGVEYIHGAQTGPNTTGSQMRMGYGGAPSRWGIKGVEDLGGGLKALFTLEGGIMVDTGGQSQSRMFGRQAWVGLQNDWGTLSFGRQYTMRYYGMLDADIFAAASQGLGVMDAGIPNARADNSISYRGAYGPISGGLNYSFGRDTASANNPAATNCAGEVPGDAKQCREYSAYLKYNGGNWGIVSAWERIYGGTAATYGGLVNSNLTDSRLTVNGYLQLGETQLGAGWLKRTNEGSTTPRSNLYWIVASQPVAKAFTIDGMVAMNKFEDSPNKAVLVTLRGSYAFSKRTLAYLSASMIKNSGTLAAPVSSNPPGTPPLPGGSEQSVMAGIRHVF</sequence>
<comment type="subcellular location">
    <subcellularLocation>
        <location evidence="1">Cell outer membrane</location>
        <topology evidence="1">Multi-pass membrane protein</topology>
    </subcellularLocation>
</comment>
<evidence type="ECO:0000256" key="5">
    <source>
        <dbReference type="ARBA" id="ARBA00022692"/>
    </source>
</evidence>
<evidence type="ECO:0000256" key="2">
    <source>
        <dbReference type="ARBA" id="ARBA00011233"/>
    </source>
</evidence>
<evidence type="ECO:0000256" key="9">
    <source>
        <dbReference type="ARBA" id="ARBA00023136"/>
    </source>
</evidence>
<feature type="region of interest" description="Disordered" evidence="11">
    <location>
        <begin position="369"/>
        <end position="388"/>
    </location>
</feature>
<dbReference type="Gene3D" id="2.40.160.10">
    <property type="entry name" value="Porin"/>
    <property type="match status" value="1"/>
</dbReference>
<comment type="subunit">
    <text evidence="2">Homotrimer.</text>
</comment>
<keyword evidence="3" id="KW-0813">Transport</keyword>
<evidence type="ECO:0000256" key="7">
    <source>
        <dbReference type="ARBA" id="ARBA00023065"/>
    </source>
</evidence>
<gene>
    <name evidence="14" type="ORF">CYJ10_13720</name>
</gene>
<keyword evidence="8" id="KW-0626">Porin</keyword>
<keyword evidence="7" id="KW-0406">Ion transport</keyword>
<evidence type="ECO:0000256" key="6">
    <source>
        <dbReference type="ARBA" id="ARBA00022729"/>
    </source>
</evidence>
<protein>
    <submittedName>
        <fullName evidence="14">Porin</fullName>
    </submittedName>
</protein>
<proteinExistence type="predicted"/>
<dbReference type="PANTHER" id="PTHR34501">
    <property type="entry name" value="PROTEIN YDDL-RELATED"/>
    <property type="match status" value="1"/>
</dbReference>
<name>A0A2N5CCZ4_9BURK</name>
<dbReference type="GO" id="GO:0009279">
    <property type="term" value="C:cell outer membrane"/>
    <property type="evidence" value="ECO:0007669"/>
    <property type="project" value="UniProtKB-SubCell"/>
</dbReference>
<dbReference type="GO" id="GO:0046930">
    <property type="term" value="C:pore complex"/>
    <property type="evidence" value="ECO:0007669"/>
    <property type="project" value="UniProtKB-KW"/>
</dbReference>
<evidence type="ECO:0000313" key="14">
    <source>
        <dbReference type="EMBL" id="PLQ00068.1"/>
    </source>
</evidence>
<dbReference type="SUPFAM" id="SSF56935">
    <property type="entry name" value="Porins"/>
    <property type="match status" value="1"/>
</dbReference>
<dbReference type="InterPro" id="IPR023614">
    <property type="entry name" value="Porin_dom_sf"/>
</dbReference>
<dbReference type="EMBL" id="PJRP01000005">
    <property type="protein sequence ID" value="PLQ00068.1"/>
    <property type="molecule type" value="Genomic_DNA"/>
</dbReference>
<keyword evidence="5" id="KW-0812">Transmembrane</keyword>
<feature type="chain" id="PRO_5014859463" evidence="12">
    <location>
        <begin position="44"/>
        <end position="398"/>
    </location>
</feature>
<evidence type="ECO:0000256" key="3">
    <source>
        <dbReference type="ARBA" id="ARBA00022448"/>
    </source>
</evidence>
<accession>A0A2N5CCZ4</accession>
<evidence type="ECO:0000256" key="12">
    <source>
        <dbReference type="SAM" id="SignalP"/>
    </source>
</evidence>
<evidence type="ECO:0000256" key="11">
    <source>
        <dbReference type="SAM" id="MobiDB-lite"/>
    </source>
</evidence>
<dbReference type="PANTHER" id="PTHR34501:SF9">
    <property type="entry name" value="MAJOR OUTER MEMBRANE PROTEIN P.IA"/>
    <property type="match status" value="1"/>
</dbReference>
<dbReference type="Pfam" id="PF13609">
    <property type="entry name" value="Porin_4"/>
    <property type="match status" value="1"/>
</dbReference>
<dbReference type="AlphaFoldDB" id="A0A2N5CCZ4"/>
<evidence type="ECO:0000256" key="8">
    <source>
        <dbReference type="ARBA" id="ARBA00023114"/>
    </source>
</evidence>
<evidence type="ECO:0000259" key="13">
    <source>
        <dbReference type="Pfam" id="PF13609"/>
    </source>
</evidence>
<keyword evidence="9" id="KW-0472">Membrane</keyword>
<evidence type="ECO:0000313" key="15">
    <source>
        <dbReference type="Proteomes" id="UP000234341"/>
    </source>
</evidence>
<organism evidence="14 15">
    <name type="scientific">Cupriavidus pauculus</name>
    <dbReference type="NCBI Taxonomy" id="82633"/>
    <lineage>
        <taxon>Bacteria</taxon>
        <taxon>Pseudomonadati</taxon>
        <taxon>Pseudomonadota</taxon>
        <taxon>Betaproteobacteria</taxon>
        <taxon>Burkholderiales</taxon>
        <taxon>Burkholderiaceae</taxon>
        <taxon>Cupriavidus</taxon>
    </lineage>
</organism>
<evidence type="ECO:0000256" key="1">
    <source>
        <dbReference type="ARBA" id="ARBA00004571"/>
    </source>
</evidence>
<keyword evidence="4" id="KW-1134">Transmembrane beta strand</keyword>